<sequence>MTEALRVIDFGTVPPLRSQTLWHAVAEGVGAGGPPTLSFVRTAAPYVSIGFHRSLDELDTDRCARAGWPVYRRVVGGGPVYLDSRQLCFQLSVPAAMVPAARPRALRYLLGPAVAAFRAAGLDAEIDGDGEIVVGDRKVCGHGAAQVGGAVVVVGNLIESFDHRAAASVLKAPDADDAAEALRLMRRYVAWDGGGPPVDATAFAGGAEESYGRTLGLPPRSGGLSVAERSALARLDRRMGSTSWNAARRSAPSPLWRLKVRSGVWLGSIRHSAGKIGVSVVGGRVERLRVWDVTVADPRQLDLETRGLGVGEAARHLRGRGAAGARAAAALVQMGDLTA</sequence>
<evidence type="ECO:0000313" key="2">
    <source>
        <dbReference type="EMBL" id="MST31129.1"/>
    </source>
</evidence>
<dbReference type="PANTHER" id="PTHR43679:SF2">
    <property type="entry name" value="OCTANOYL-[GCVH]:PROTEIN N-OCTANOYLTRANSFERASE"/>
    <property type="match status" value="1"/>
</dbReference>
<gene>
    <name evidence="2" type="ORF">GHK86_00085</name>
</gene>
<dbReference type="PROSITE" id="PS51733">
    <property type="entry name" value="BPL_LPL_CATALYTIC"/>
    <property type="match status" value="1"/>
</dbReference>
<dbReference type="InterPro" id="IPR050664">
    <property type="entry name" value="Octanoyltrans_LipM/LipL"/>
</dbReference>
<protein>
    <recommendedName>
        <fullName evidence="1">BPL/LPL catalytic domain-containing protein</fullName>
    </recommendedName>
</protein>
<keyword evidence="3" id="KW-1185">Reference proteome</keyword>
<dbReference type="EMBL" id="WJHE01000003">
    <property type="protein sequence ID" value="MST31129.1"/>
    <property type="molecule type" value="Genomic_DNA"/>
</dbReference>
<dbReference type="Gene3D" id="3.30.930.10">
    <property type="entry name" value="Bira Bifunctional Protein, Domain 2"/>
    <property type="match status" value="1"/>
</dbReference>
<evidence type="ECO:0000259" key="1">
    <source>
        <dbReference type="PROSITE" id="PS51733"/>
    </source>
</evidence>
<dbReference type="Proteomes" id="UP000437736">
    <property type="component" value="Unassembled WGS sequence"/>
</dbReference>
<evidence type="ECO:0000313" key="3">
    <source>
        <dbReference type="Proteomes" id="UP000437736"/>
    </source>
</evidence>
<name>A0ABW9QN77_9ACTN</name>
<dbReference type="InterPro" id="IPR045864">
    <property type="entry name" value="aa-tRNA-synth_II/BPL/LPL"/>
</dbReference>
<comment type="caution">
    <text evidence="2">The sequence shown here is derived from an EMBL/GenBank/DDBJ whole genome shotgun (WGS) entry which is preliminary data.</text>
</comment>
<proteinExistence type="predicted"/>
<feature type="domain" description="BPL/LPL catalytic" evidence="1">
    <location>
        <begin position="31"/>
        <end position="219"/>
    </location>
</feature>
<reference evidence="2 3" key="1">
    <citation type="submission" date="2019-11" db="EMBL/GenBank/DDBJ databases">
        <title>Acidiferrimicrobium australis gen. nov., sp. nov., an acidophilic and obligately heterotrophic, member of the Actinobacteria that catalyses dissimilatory oxido- reduction of iron isolated from metal-rich acidic water in Chile.</title>
        <authorList>
            <person name="Gonzalez D."/>
            <person name="Huber K."/>
            <person name="Hedrich S."/>
            <person name="Rojas-Villalobos C."/>
            <person name="Quatrini R."/>
            <person name="Dinamarca M.A."/>
            <person name="Schwarz A."/>
            <person name="Canales C."/>
            <person name="Nancucheo I."/>
        </authorList>
    </citation>
    <scope>NUCLEOTIDE SEQUENCE [LARGE SCALE GENOMIC DNA]</scope>
    <source>
        <strain evidence="2 3">USS-CCA1</strain>
    </source>
</reference>
<dbReference type="SUPFAM" id="SSF55681">
    <property type="entry name" value="Class II aaRS and biotin synthetases"/>
    <property type="match status" value="1"/>
</dbReference>
<organism evidence="2 3">
    <name type="scientific">Acidiferrimicrobium australe</name>
    <dbReference type="NCBI Taxonomy" id="2664430"/>
    <lineage>
        <taxon>Bacteria</taxon>
        <taxon>Bacillati</taxon>
        <taxon>Actinomycetota</taxon>
        <taxon>Acidimicrobiia</taxon>
        <taxon>Acidimicrobiales</taxon>
        <taxon>Acidimicrobiaceae</taxon>
        <taxon>Acidiferrimicrobium</taxon>
    </lineage>
</organism>
<accession>A0ABW9QN77</accession>
<dbReference type="Pfam" id="PF21948">
    <property type="entry name" value="LplA-B_cat"/>
    <property type="match status" value="1"/>
</dbReference>
<dbReference type="PANTHER" id="PTHR43679">
    <property type="entry name" value="OCTANOYLTRANSFERASE LIPM-RELATED"/>
    <property type="match status" value="1"/>
</dbReference>
<dbReference type="InterPro" id="IPR004143">
    <property type="entry name" value="BPL_LPL_catalytic"/>
</dbReference>